<dbReference type="GO" id="GO:0005886">
    <property type="term" value="C:plasma membrane"/>
    <property type="evidence" value="ECO:0007669"/>
    <property type="project" value="UniProtKB-SubCell"/>
</dbReference>
<dbReference type="GO" id="GO:0008955">
    <property type="term" value="F:peptidoglycan glycosyltransferase activity"/>
    <property type="evidence" value="ECO:0007669"/>
    <property type="project" value="UniProtKB-UniRule"/>
</dbReference>
<keyword evidence="8" id="KW-1185">Reference proteome</keyword>
<keyword evidence="4 6" id="KW-1133">Transmembrane helix</keyword>
<dbReference type="HAMAP" id="MF_02079">
    <property type="entry name" value="PGT_RodA"/>
    <property type="match status" value="1"/>
</dbReference>
<dbReference type="GO" id="GO:0009252">
    <property type="term" value="P:peptidoglycan biosynthetic process"/>
    <property type="evidence" value="ECO:0007669"/>
    <property type="project" value="UniProtKB-UniRule"/>
</dbReference>
<dbReference type="Pfam" id="PF01098">
    <property type="entry name" value="FTSW_RODA_SPOVE"/>
    <property type="match status" value="2"/>
</dbReference>
<dbReference type="GO" id="GO:0008360">
    <property type="term" value="P:regulation of cell shape"/>
    <property type="evidence" value="ECO:0007669"/>
    <property type="project" value="UniProtKB-KW"/>
</dbReference>
<comment type="function">
    <text evidence="6">Peptidoglycan polymerase that is essential for cell wall elongation.</text>
</comment>
<dbReference type="GO" id="GO:0071555">
    <property type="term" value="P:cell wall organization"/>
    <property type="evidence" value="ECO:0007669"/>
    <property type="project" value="UniProtKB-KW"/>
</dbReference>
<comment type="subcellular location">
    <subcellularLocation>
        <location evidence="6">Cell membrane</location>
        <topology evidence="6">Multi-pass membrane protein</topology>
    </subcellularLocation>
    <subcellularLocation>
        <location evidence="1">Membrane</location>
        <topology evidence="1">Multi-pass membrane protein</topology>
    </subcellularLocation>
</comment>
<evidence type="ECO:0000256" key="2">
    <source>
        <dbReference type="ARBA" id="ARBA00022692"/>
    </source>
</evidence>
<evidence type="ECO:0000256" key="6">
    <source>
        <dbReference type="HAMAP-Rule" id="MF_02079"/>
    </source>
</evidence>
<evidence type="ECO:0000256" key="1">
    <source>
        <dbReference type="ARBA" id="ARBA00004141"/>
    </source>
</evidence>
<name>A0A098R1S5_9SPIO</name>
<dbReference type="RefSeq" id="WP_037544395.1">
    <property type="nucleotide sequence ID" value="NZ_JNUP01000001.1"/>
</dbReference>
<comment type="caution">
    <text evidence="7">The sequence shown here is derived from an EMBL/GenBank/DDBJ whole genome shotgun (WGS) entry which is preliminary data.</text>
</comment>
<comment type="pathway">
    <text evidence="6">Cell wall biogenesis; peptidoglycan biosynthesis.</text>
</comment>
<keyword evidence="6" id="KW-0961">Cell wall biogenesis/degradation</keyword>
<dbReference type="InterPro" id="IPR001182">
    <property type="entry name" value="FtsW/RodA"/>
</dbReference>
<dbReference type="OrthoDB" id="9812661at2"/>
<dbReference type="eggNOG" id="COG0772">
    <property type="taxonomic scope" value="Bacteria"/>
</dbReference>
<dbReference type="PANTHER" id="PTHR30474:SF1">
    <property type="entry name" value="PEPTIDOGLYCAN GLYCOSYLTRANSFERASE MRDB"/>
    <property type="match status" value="1"/>
</dbReference>
<feature type="transmembrane region" description="Helical" evidence="6">
    <location>
        <begin position="182"/>
        <end position="202"/>
    </location>
</feature>
<comment type="catalytic activity">
    <reaction evidence="6">
        <text>[GlcNAc-(1-&gt;4)-Mur2Ac(oyl-L-Ala-gamma-D-Glu-L-Lys-D-Ala-D-Ala)](n)-di-trans,octa-cis-undecaprenyl diphosphate + beta-D-GlcNAc-(1-&gt;4)-Mur2Ac(oyl-L-Ala-gamma-D-Glu-L-Lys-D-Ala-D-Ala)-di-trans,octa-cis-undecaprenyl diphosphate = [GlcNAc-(1-&gt;4)-Mur2Ac(oyl-L-Ala-gamma-D-Glu-L-Lys-D-Ala-D-Ala)](n+1)-di-trans,octa-cis-undecaprenyl diphosphate + di-trans,octa-cis-undecaprenyl diphosphate + H(+)</text>
        <dbReference type="Rhea" id="RHEA:23708"/>
        <dbReference type="Rhea" id="RHEA-COMP:9602"/>
        <dbReference type="Rhea" id="RHEA-COMP:9603"/>
        <dbReference type="ChEBI" id="CHEBI:15378"/>
        <dbReference type="ChEBI" id="CHEBI:58405"/>
        <dbReference type="ChEBI" id="CHEBI:60033"/>
        <dbReference type="ChEBI" id="CHEBI:78435"/>
        <dbReference type="EC" id="2.4.99.28"/>
    </reaction>
</comment>
<dbReference type="PANTHER" id="PTHR30474">
    <property type="entry name" value="CELL CYCLE PROTEIN"/>
    <property type="match status" value="1"/>
</dbReference>
<feature type="transmembrane region" description="Helical" evidence="6">
    <location>
        <begin position="73"/>
        <end position="94"/>
    </location>
</feature>
<reference evidence="7 8" key="1">
    <citation type="submission" date="2014-05" db="EMBL/GenBank/DDBJ databases">
        <title>De novo Genome Sequence of Spirocheata sp.</title>
        <authorList>
            <person name="Shivani Y."/>
            <person name="Subhash Y."/>
            <person name="Tushar L."/>
            <person name="Sasikala C."/>
            <person name="Ramana C.V."/>
        </authorList>
    </citation>
    <scope>NUCLEOTIDE SEQUENCE [LARGE SCALE GENOMIC DNA]</scope>
    <source>
        <strain evidence="7 8">JC230</strain>
    </source>
</reference>
<dbReference type="NCBIfam" id="TIGR02210">
    <property type="entry name" value="rodA_shape"/>
    <property type="match status" value="1"/>
</dbReference>
<dbReference type="InterPro" id="IPR011923">
    <property type="entry name" value="RodA/MrdB"/>
</dbReference>
<organism evidence="7 8">
    <name type="scientific">Spirochaeta lutea</name>
    <dbReference type="NCBI Taxonomy" id="1480694"/>
    <lineage>
        <taxon>Bacteria</taxon>
        <taxon>Pseudomonadati</taxon>
        <taxon>Spirochaetota</taxon>
        <taxon>Spirochaetia</taxon>
        <taxon>Spirochaetales</taxon>
        <taxon>Spirochaetaceae</taxon>
        <taxon>Spirochaeta</taxon>
    </lineage>
</organism>
<dbReference type="GO" id="GO:0051301">
    <property type="term" value="P:cell division"/>
    <property type="evidence" value="ECO:0007669"/>
    <property type="project" value="InterPro"/>
</dbReference>
<proteinExistence type="inferred from homology"/>
<keyword evidence="5 6" id="KW-0472">Membrane</keyword>
<dbReference type="GO" id="GO:0015648">
    <property type="term" value="F:lipid-linked peptidoglycan transporter activity"/>
    <property type="evidence" value="ECO:0007669"/>
    <property type="project" value="TreeGrafter"/>
</dbReference>
<feature type="transmembrane region" description="Helical" evidence="6">
    <location>
        <begin position="250"/>
        <end position="274"/>
    </location>
</feature>
<feature type="transmembrane region" description="Helical" evidence="6">
    <location>
        <begin position="48"/>
        <end position="66"/>
    </location>
</feature>
<accession>A0A098R1S5</accession>
<dbReference type="EC" id="2.4.99.28" evidence="6"/>
<feature type="transmembrane region" description="Helical" evidence="6">
    <location>
        <begin position="407"/>
        <end position="432"/>
    </location>
</feature>
<evidence type="ECO:0000313" key="7">
    <source>
        <dbReference type="EMBL" id="KGE73919.1"/>
    </source>
</evidence>
<keyword evidence="6" id="KW-0808">Transferase</keyword>
<evidence type="ECO:0000256" key="3">
    <source>
        <dbReference type="ARBA" id="ARBA00022960"/>
    </source>
</evidence>
<dbReference type="EMBL" id="JNUP01000001">
    <property type="protein sequence ID" value="KGE73919.1"/>
    <property type="molecule type" value="Genomic_DNA"/>
</dbReference>
<feature type="transmembrane region" description="Helical" evidence="6">
    <location>
        <begin position="100"/>
        <end position="122"/>
    </location>
</feature>
<dbReference type="UniPathway" id="UPA00219"/>
<dbReference type="GO" id="GO:0032153">
    <property type="term" value="C:cell division site"/>
    <property type="evidence" value="ECO:0007669"/>
    <property type="project" value="TreeGrafter"/>
</dbReference>
<keyword evidence="2 6" id="KW-0812">Transmembrane</keyword>
<evidence type="ECO:0000313" key="8">
    <source>
        <dbReference type="Proteomes" id="UP000029692"/>
    </source>
</evidence>
<evidence type="ECO:0000256" key="5">
    <source>
        <dbReference type="ARBA" id="ARBA00023136"/>
    </source>
</evidence>
<dbReference type="STRING" id="1480694.DC28_01690"/>
<evidence type="ECO:0000256" key="4">
    <source>
        <dbReference type="ARBA" id="ARBA00022989"/>
    </source>
</evidence>
<protein>
    <recommendedName>
        <fullName evidence="6">Peptidoglycan glycosyltransferase RodA</fullName>
        <shortName evidence="6">PGT</shortName>
        <ecNumber evidence="6">2.4.99.28</ecNumber>
    </recommendedName>
    <alternativeName>
        <fullName evidence="6">Cell elongation protein RodA</fullName>
    </alternativeName>
    <alternativeName>
        <fullName evidence="6">Cell wall polymerase</fullName>
    </alternativeName>
    <alternativeName>
        <fullName evidence="6">Peptidoglycan polymerase</fullName>
        <shortName evidence="6">PG polymerase</shortName>
    </alternativeName>
</protein>
<gene>
    <name evidence="6" type="primary">rodA</name>
    <name evidence="7" type="ORF">DC28_01690</name>
</gene>
<keyword evidence="6" id="KW-0328">Glycosyltransferase</keyword>
<feature type="transmembrane region" description="Helical" evidence="6">
    <location>
        <begin position="222"/>
        <end position="244"/>
    </location>
</feature>
<feature type="transmembrane region" description="Helical" evidence="6">
    <location>
        <begin position="143"/>
        <end position="176"/>
    </location>
</feature>
<feature type="transmembrane region" description="Helical" evidence="6">
    <location>
        <begin position="343"/>
        <end position="363"/>
    </location>
</feature>
<sequence length="437" mass="48670">MKKRLLLNIDISILLALVGLISIGILFIYSSGVSSTGVVFSNQFIKQIIWAIIGLFLLISITLIRYDYLKSLSVYVFILFFLLVLLTLLIGRTINGARAWVGVGQLGIQPSEFLKIAFIMILANHMEGRQGQLQSANGLIKPILLLIAAMGAVLLQPDLGTAIVFLPVFLAMLYFGGAKLRYLNFILLFSILTLLFSVLPSWENRIVQSRIPLVDIFRNKEIIIGSIVFISITIIIGLTGYFLLKKKMLFYWLVYSAFLLLAAYLSSFLVRFVLKEYQIMRLIVFIDPYVDRLGSGWNIIQSVIAIGSGGLYGKGLLNGPQSHLQYLPEQSTDFIFSILSEEWGFIGGISVFLLYSIILFRGLRIARQARDAFGGYLTVGILTMLLSHFLINIGMTMGIMPVTGIPLLFISYGGSNLLSAMIGIGLILNVGLNRYRY</sequence>
<feature type="transmembrane region" description="Helical" evidence="6">
    <location>
        <begin position="7"/>
        <end position="28"/>
    </location>
</feature>
<comment type="similarity">
    <text evidence="6">Belongs to the SEDS family. MrdB/RodA subfamily.</text>
</comment>
<keyword evidence="6" id="KW-1003">Cell membrane</keyword>
<dbReference type="AlphaFoldDB" id="A0A098R1S5"/>
<keyword evidence="3 6" id="KW-0133">Cell shape</keyword>
<keyword evidence="6" id="KW-0573">Peptidoglycan synthesis</keyword>
<dbReference type="Proteomes" id="UP000029692">
    <property type="component" value="Unassembled WGS sequence"/>
</dbReference>
<feature type="transmembrane region" description="Helical" evidence="6">
    <location>
        <begin position="375"/>
        <end position="395"/>
    </location>
</feature>